<evidence type="ECO:0000313" key="2">
    <source>
        <dbReference type="Proteomes" id="UP000076510"/>
    </source>
</evidence>
<dbReference type="PATRIC" id="fig|189381.10.peg.155"/>
<dbReference type="InterPro" id="IPR018691">
    <property type="entry name" value="DUF2188"/>
</dbReference>
<organism evidence="1 2">
    <name type="scientific">Rossellomorea marisflavi</name>
    <dbReference type="NCBI Taxonomy" id="189381"/>
    <lineage>
        <taxon>Bacteria</taxon>
        <taxon>Bacillati</taxon>
        <taxon>Bacillota</taxon>
        <taxon>Bacilli</taxon>
        <taxon>Bacillales</taxon>
        <taxon>Bacillaceae</taxon>
        <taxon>Rossellomorea</taxon>
    </lineage>
</organism>
<gene>
    <name evidence="1" type="ORF">AV649_20370</name>
</gene>
<name>A0A0J5VD86_9BACI</name>
<dbReference type="AlphaFoldDB" id="A0A0J5VD86"/>
<dbReference type="EMBL" id="LQQY01000019">
    <property type="protein sequence ID" value="KZE48083.1"/>
    <property type="molecule type" value="Genomic_DNA"/>
</dbReference>
<dbReference type="OrthoDB" id="8858565at2"/>
<protein>
    <submittedName>
        <fullName evidence="1">Uncharacterized protein</fullName>
    </submittedName>
</protein>
<sequence>MSWSKQDYPESLKNLPSDVRNKAIEIGNALLDEGYEEGRAIAIATDRAHKSEEGTQSDKTEYHVTVHDDGWQLKKADGQRAIMVEETKEKLLERAKRYATDHSGTLVVYKEDGSVENHLYQQ</sequence>
<evidence type="ECO:0000313" key="1">
    <source>
        <dbReference type="EMBL" id="KZE48083.1"/>
    </source>
</evidence>
<proteinExistence type="predicted"/>
<dbReference type="RefSeq" id="WP_048007012.1">
    <property type="nucleotide sequence ID" value="NZ_CAXQIX010000023.1"/>
</dbReference>
<comment type="caution">
    <text evidence="1">The sequence shown here is derived from an EMBL/GenBank/DDBJ whole genome shotgun (WGS) entry which is preliminary data.</text>
</comment>
<reference evidence="2" key="1">
    <citation type="submission" date="2016-01" db="EMBL/GenBank/DDBJ databases">
        <title>Whole genome sequencing of Bhargavaea cecembensis T14.</title>
        <authorList>
            <person name="Hong K.W."/>
        </authorList>
    </citation>
    <scope>NUCLEOTIDE SEQUENCE [LARGE SCALE GENOMIC DNA]</scope>
    <source>
        <strain evidence="2">M19</strain>
    </source>
</reference>
<dbReference type="Proteomes" id="UP000076510">
    <property type="component" value="Unassembled WGS sequence"/>
</dbReference>
<dbReference type="Pfam" id="PF09954">
    <property type="entry name" value="DUF2188"/>
    <property type="match status" value="1"/>
</dbReference>
<accession>A0A0J5VD86</accession>